<reference evidence="3" key="2">
    <citation type="submission" date="2020-05" db="UniProtKB">
        <authorList>
            <consortium name="EnsemblMetazoa"/>
        </authorList>
    </citation>
    <scope>IDENTIFICATION</scope>
    <source>
        <strain evidence="3">IAEA</strain>
    </source>
</reference>
<organism evidence="3 4">
    <name type="scientific">Glossina pallidipes</name>
    <name type="common">Tsetse fly</name>
    <dbReference type="NCBI Taxonomy" id="7398"/>
    <lineage>
        <taxon>Eukaryota</taxon>
        <taxon>Metazoa</taxon>
        <taxon>Ecdysozoa</taxon>
        <taxon>Arthropoda</taxon>
        <taxon>Hexapoda</taxon>
        <taxon>Insecta</taxon>
        <taxon>Pterygota</taxon>
        <taxon>Neoptera</taxon>
        <taxon>Endopterygota</taxon>
        <taxon>Diptera</taxon>
        <taxon>Brachycera</taxon>
        <taxon>Muscomorpha</taxon>
        <taxon>Hippoboscoidea</taxon>
        <taxon>Glossinidae</taxon>
        <taxon>Glossina</taxon>
    </lineage>
</organism>
<dbReference type="EnsemblMetazoa" id="GPAI040942-RA">
    <property type="protein sequence ID" value="GPAI040942-PA"/>
    <property type="gene ID" value="GPAI040942"/>
</dbReference>
<name>A0A1B0AC99_GLOPL</name>
<dbReference type="InterPro" id="IPR011009">
    <property type="entry name" value="Kinase-like_dom_sf"/>
</dbReference>
<dbReference type="AlphaFoldDB" id="A0A1B0AC99"/>
<protein>
    <recommendedName>
        <fullName evidence="2">Protein kinase domain-containing protein</fullName>
    </recommendedName>
</protein>
<dbReference type="GO" id="GO:0005524">
    <property type="term" value="F:ATP binding"/>
    <property type="evidence" value="ECO:0007669"/>
    <property type="project" value="InterPro"/>
</dbReference>
<dbReference type="STRING" id="7398.A0A1B0AC99"/>
<evidence type="ECO:0000313" key="3">
    <source>
        <dbReference type="EnsemblMetazoa" id="GPAI040942-PA"/>
    </source>
</evidence>
<feature type="domain" description="Protein kinase" evidence="2">
    <location>
        <begin position="106"/>
        <end position="283"/>
    </location>
</feature>
<dbReference type="Proteomes" id="UP000092445">
    <property type="component" value="Unassembled WGS sequence"/>
</dbReference>
<accession>A0A1B0AC99</accession>
<evidence type="ECO:0000313" key="4">
    <source>
        <dbReference type="Proteomes" id="UP000092445"/>
    </source>
</evidence>
<dbReference type="PROSITE" id="PS00108">
    <property type="entry name" value="PROTEIN_KINASE_ST"/>
    <property type="match status" value="1"/>
</dbReference>
<dbReference type="InterPro" id="IPR000719">
    <property type="entry name" value="Prot_kinase_dom"/>
</dbReference>
<dbReference type="InterPro" id="IPR008271">
    <property type="entry name" value="Ser/Thr_kinase_AS"/>
</dbReference>
<proteinExistence type="predicted"/>
<sequence length="283" mass="31763">MVRGDMATKQTLSERQITRDESKATENAWQTVVSYKNLKKKQPPVTIKGTARGSYVDVAKNFKSQMNPEKEVVNINRWPSSCAAKKKEIAKPLIPPVLAAKRFGKFPVLDVEGSSILAPLLLIPGFNASEGERFSSKLMPPLSYINSIVRLEGRNPRRTSASSVDPMTLREGYSARAARDDLEGRACKALRQVYLLSSTRPYGYIQPRCHPVVVTPSDERQYQYFRSYLNLLRFDGDLHSLIKGGRVHQKSVLTLAIQTVNVLEKLDDPGCCHNDIKTQNLMI</sequence>
<dbReference type="VEuPathDB" id="VectorBase:GPAI040942"/>
<feature type="region of interest" description="Disordered" evidence="1">
    <location>
        <begin position="1"/>
        <end position="23"/>
    </location>
</feature>
<dbReference type="SUPFAM" id="SSF56112">
    <property type="entry name" value="Protein kinase-like (PK-like)"/>
    <property type="match status" value="1"/>
</dbReference>
<dbReference type="GO" id="GO:0004672">
    <property type="term" value="F:protein kinase activity"/>
    <property type="evidence" value="ECO:0007669"/>
    <property type="project" value="InterPro"/>
</dbReference>
<keyword evidence="4" id="KW-1185">Reference proteome</keyword>
<dbReference type="Gene3D" id="1.10.510.10">
    <property type="entry name" value="Transferase(Phosphotransferase) domain 1"/>
    <property type="match status" value="1"/>
</dbReference>
<dbReference type="PROSITE" id="PS50011">
    <property type="entry name" value="PROTEIN_KINASE_DOM"/>
    <property type="match status" value="1"/>
</dbReference>
<evidence type="ECO:0000259" key="2">
    <source>
        <dbReference type="PROSITE" id="PS50011"/>
    </source>
</evidence>
<evidence type="ECO:0000256" key="1">
    <source>
        <dbReference type="SAM" id="MobiDB-lite"/>
    </source>
</evidence>
<reference evidence="4" key="1">
    <citation type="submission" date="2014-03" db="EMBL/GenBank/DDBJ databases">
        <authorList>
            <person name="Aksoy S."/>
            <person name="Warren W."/>
            <person name="Wilson R.K."/>
        </authorList>
    </citation>
    <scope>NUCLEOTIDE SEQUENCE [LARGE SCALE GENOMIC DNA]</scope>
    <source>
        <strain evidence="4">IAEA</strain>
    </source>
</reference>